<feature type="region of interest" description="Disordered" evidence="1">
    <location>
        <begin position="75"/>
        <end position="106"/>
    </location>
</feature>
<dbReference type="InterPro" id="IPR003709">
    <property type="entry name" value="VanY-like_core_dom"/>
</dbReference>
<evidence type="ECO:0000313" key="3">
    <source>
        <dbReference type="EMBL" id="TQK77170.1"/>
    </source>
</evidence>
<dbReference type="InterPro" id="IPR052179">
    <property type="entry name" value="DD-CPase-like"/>
</dbReference>
<dbReference type="PANTHER" id="PTHR34385">
    <property type="entry name" value="D-ALANYL-D-ALANINE CARBOXYPEPTIDASE"/>
    <property type="match status" value="1"/>
</dbReference>
<dbReference type="CDD" id="cd14814">
    <property type="entry name" value="Peptidase_M15"/>
    <property type="match status" value="1"/>
</dbReference>
<comment type="caution">
    <text evidence="3">The sequence shown here is derived from an EMBL/GenBank/DDBJ whole genome shotgun (WGS) entry which is preliminary data.</text>
</comment>
<name>A0A542SRC4_9MICO</name>
<dbReference type="GO" id="GO:0006508">
    <property type="term" value="P:proteolysis"/>
    <property type="evidence" value="ECO:0007669"/>
    <property type="project" value="InterPro"/>
</dbReference>
<organism evidence="3 4">
    <name type="scientific">Rarobacter incanus</name>
    <dbReference type="NCBI Taxonomy" id="153494"/>
    <lineage>
        <taxon>Bacteria</taxon>
        <taxon>Bacillati</taxon>
        <taxon>Actinomycetota</taxon>
        <taxon>Actinomycetes</taxon>
        <taxon>Micrococcales</taxon>
        <taxon>Rarobacteraceae</taxon>
        <taxon>Rarobacter</taxon>
    </lineage>
</organism>
<dbReference type="EMBL" id="VFNV01000001">
    <property type="protein sequence ID" value="TQK77170.1"/>
    <property type="molecule type" value="Genomic_DNA"/>
</dbReference>
<reference evidence="3 4" key="1">
    <citation type="submission" date="2019-06" db="EMBL/GenBank/DDBJ databases">
        <title>Sequencing the genomes of 1000 actinobacteria strains.</title>
        <authorList>
            <person name="Klenk H.-P."/>
        </authorList>
    </citation>
    <scope>NUCLEOTIDE SEQUENCE [LARGE SCALE GENOMIC DNA]</scope>
    <source>
        <strain evidence="3 4">DSM 10596</strain>
    </source>
</reference>
<keyword evidence="3" id="KW-0121">Carboxypeptidase</keyword>
<accession>A0A542SRC4</accession>
<dbReference type="SUPFAM" id="SSF55166">
    <property type="entry name" value="Hedgehog/DD-peptidase"/>
    <property type="match status" value="1"/>
</dbReference>
<keyword evidence="3" id="KW-0645">Protease</keyword>
<feature type="domain" description="D-alanyl-D-alanine carboxypeptidase-like core" evidence="2">
    <location>
        <begin position="251"/>
        <end position="356"/>
    </location>
</feature>
<dbReference type="InterPro" id="IPR009045">
    <property type="entry name" value="Zn_M74/Hedgehog-like"/>
</dbReference>
<evidence type="ECO:0000256" key="1">
    <source>
        <dbReference type="SAM" id="MobiDB-lite"/>
    </source>
</evidence>
<dbReference type="Pfam" id="PF02557">
    <property type="entry name" value="VanY"/>
    <property type="match status" value="1"/>
</dbReference>
<gene>
    <name evidence="3" type="ORF">FB389_1885</name>
</gene>
<keyword evidence="3" id="KW-0378">Hydrolase</keyword>
<dbReference type="Proteomes" id="UP000316181">
    <property type="component" value="Unassembled WGS sequence"/>
</dbReference>
<protein>
    <submittedName>
        <fullName evidence="3">D-alanyl-D-alanine carboxypeptidase-like protein</fullName>
    </submittedName>
</protein>
<dbReference type="PANTHER" id="PTHR34385:SF1">
    <property type="entry name" value="PEPTIDOGLYCAN L-ALANYL-D-GLUTAMATE ENDOPEPTIDASE CWLK"/>
    <property type="match status" value="1"/>
</dbReference>
<sequence>MLEVEAKSTAAAPTTRRHLREQRFAAADSASAIPTLGTRFRRRPTAGEIARGGAYRDGVAPRRAAAPKLVNETTAVGGPQAADRTGTPGLSDTRRQGARTGSIHAMPRARRSAGWLPKAAIVAGLAVATVALPGTHVLDSLQGAGIERIVSASSADATAVAAAAGSQSVGGATQALAPTTLSIIQKAVAQPSAPAAMAQSLTDDERSAAMATRSEVRSSLPGCDPSVIADGTNGELVASQLCELPQGGGYQLQPEAAVAFAEMSKAFEVRFGTPMLVTSAYRSYGRQAGLYASNPGMTAAAGKSNHGWGYAVDLDKSTYTSADRWAWLQANAGYFGFGNPDWAKGARYEPWHWEYMAGVVRVDNDGGTGYKERLADVASQD</sequence>
<dbReference type="GO" id="GO:0004180">
    <property type="term" value="F:carboxypeptidase activity"/>
    <property type="evidence" value="ECO:0007669"/>
    <property type="project" value="UniProtKB-KW"/>
</dbReference>
<proteinExistence type="predicted"/>
<evidence type="ECO:0000313" key="4">
    <source>
        <dbReference type="Proteomes" id="UP000316181"/>
    </source>
</evidence>
<keyword evidence="4" id="KW-1185">Reference proteome</keyword>
<dbReference type="AlphaFoldDB" id="A0A542SRC4"/>
<dbReference type="Gene3D" id="3.30.1380.10">
    <property type="match status" value="1"/>
</dbReference>
<evidence type="ECO:0000259" key="2">
    <source>
        <dbReference type="Pfam" id="PF02557"/>
    </source>
</evidence>